<evidence type="ECO:0000256" key="6">
    <source>
        <dbReference type="ARBA" id="ARBA00022989"/>
    </source>
</evidence>
<evidence type="ECO:0000313" key="19">
    <source>
        <dbReference type="Proteomes" id="UP001152320"/>
    </source>
</evidence>
<name>A0A9Q1HBC5_HOLLE</name>
<feature type="transmembrane region" description="Helical" evidence="16">
    <location>
        <begin position="146"/>
        <end position="165"/>
    </location>
</feature>
<comment type="subcellular location">
    <subcellularLocation>
        <location evidence="2">Cell membrane</location>
        <topology evidence="2">Multi-pass membrane protein</topology>
    </subcellularLocation>
    <subcellularLocation>
        <location evidence="1">Cell projection</location>
        <location evidence="1">Cilium membrane</location>
    </subcellularLocation>
</comment>
<dbReference type="PRINTS" id="PR00237">
    <property type="entry name" value="GPCRRHODOPSN"/>
</dbReference>
<keyword evidence="12" id="KW-0325">Glycoprotein</keyword>
<evidence type="ECO:0000256" key="2">
    <source>
        <dbReference type="ARBA" id="ARBA00004651"/>
    </source>
</evidence>
<feature type="transmembrane region" description="Helical" evidence="16">
    <location>
        <begin position="33"/>
        <end position="55"/>
    </location>
</feature>
<organism evidence="18 19">
    <name type="scientific">Holothuria leucospilota</name>
    <name type="common">Black long sea cucumber</name>
    <name type="synonym">Mertensiothuria leucospilota</name>
    <dbReference type="NCBI Taxonomy" id="206669"/>
    <lineage>
        <taxon>Eukaryota</taxon>
        <taxon>Metazoa</taxon>
        <taxon>Echinodermata</taxon>
        <taxon>Eleutherozoa</taxon>
        <taxon>Echinozoa</taxon>
        <taxon>Holothuroidea</taxon>
        <taxon>Aspidochirotacea</taxon>
        <taxon>Aspidochirotida</taxon>
        <taxon>Holothuriidae</taxon>
        <taxon>Holothuria</taxon>
    </lineage>
</organism>
<evidence type="ECO:0000256" key="1">
    <source>
        <dbReference type="ARBA" id="ARBA00004309"/>
    </source>
</evidence>
<keyword evidence="10" id="KW-1015">Disulfide bond</keyword>
<dbReference type="GO" id="GO:0005768">
    <property type="term" value="C:endosome"/>
    <property type="evidence" value="ECO:0007669"/>
    <property type="project" value="TreeGrafter"/>
</dbReference>
<keyword evidence="7" id="KW-0297">G-protein coupled receptor</keyword>
<feature type="transmembrane region" description="Helical" evidence="16">
    <location>
        <begin position="67"/>
        <end position="89"/>
    </location>
</feature>
<evidence type="ECO:0000256" key="13">
    <source>
        <dbReference type="ARBA" id="ARBA00023224"/>
    </source>
</evidence>
<keyword evidence="9 16" id="KW-0472">Membrane</keyword>
<feature type="transmembrane region" description="Helical" evidence="16">
    <location>
        <begin position="190"/>
        <end position="214"/>
    </location>
</feature>
<dbReference type="InterPro" id="IPR017452">
    <property type="entry name" value="GPCR_Rhodpsn_7TM"/>
</dbReference>
<dbReference type="Pfam" id="PF00001">
    <property type="entry name" value="7tm_1"/>
    <property type="match status" value="1"/>
</dbReference>
<evidence type="ECO:0000256" key="16">
    <source>
        <dbReference type="SAM" id="Phobius"/>
    </source>
</evidence>
<keyword evidence="4" id="KW-1003">Cell membrane</keyword>
<dbReference type="PANTHER" id="PTHR22752:SF10">
    <property type="entry name" value="G-PROTEIN COUPLED RECEPTOR 161"/>
    <property type="match status" value="1"/>
</dbReference>
<keyword evidence="13" id="KW-0807">Transducer</keyword>
<keyword evidence="14" id="KW-0966">Cell projection</keyword>
<keyword evidence="6 16" id="KW-1133">Transmembrane helix</keyword>
<evidence type="ECO:0000259" key="17">
    <source>
        <dbReference type="PROSITE" id="PS50262"/>
    </source>
</evidence>
<evidence type="ECO:0000256" key="3">
    <source>
        <dbReference type="ARBA" id="ARBA00022473"/>
    </source>
</evidence>
<keyword evidence="8" id="KW-0969">Cilium</keyword>
<dbReference type="SUPFAM" id="SSF81321">
    <property type="entry name" value="Family A G protein-coupled receptor-like"/>
    <property type="match status" value="1"/>
</dbReference>
<evidence type="ECO:0000256" key="15">
    <source>
        <dbReference type="SAM" id="MobiDB-lite"/>
    </source>
</evidence>
<dbReference type="Proteomes" id="UP001152320">
    <property type="component" value="Chromosome 6"/>
</dbReference>
<dbReference type="PROSITE" id="PS50262">
    <property type="entry name" value="G_PROTEIN_RECEP_F1_2"/>
    <property type="match status" value="1"/>
</dbReference>
<evidence type="ECO:0000256" key="12">
    <source>
        <dbReference type="ARBA" id="ARBA00023180"/>
    </source>
</evidence>
<feature type="compositionally biased region" description="Basic and acidic residues" evidence="15">
    <location>
        <begin position="229"/>
        <end position="239"/>
    </location>
</feature>
<evidence type="ECO:0000256" key="5">
    <source>
        <dbReference type="ARBA" id="ARBA00022692"/>
    </source>
</evidence>
<feature type="transmembrane region" description="Helical" evidence="16">
    <location>
        <begin position="109"/>
        <end position="134"/>
    </location>
</feature>
<feature type="transmembrane region" description="Helical" evidence="16">
    <location>
        <begin position="324"/>
        <end position="344"/>
    </location>
</feature>
<dbReference type="PANTHER" id="PTHR22752">
    <property type="entry name" value="G PROTEIN-COUPLED RECEPTOR"/>
    <property type="match status" value="1"/>
</dbReference>
<keyword evidence="3" id="KW-0217">Developmental protein</keyword>
<evidence type="ECO:0000256" key="8">
    <source>
        <dbReference type="ARBA" id="ARBA00023069"/>
    </source>
</evidence>
<dbReference type="AlphaFoldDB" id="A0A9Q1HBC5"/>
<reference evidence="18" key="1">
    <citation type="submission" date="2021-10" db="EMBL/GenBank/DDBJ databases">
        <title>Tropical sea cucumber genome reveals ecological adaptation and Cuvierian tubules defense mechanism.</title>
        <authorList>
            <person name="Chen T."/>
        </authorList>
    </citation>
    <scope>NUCLEOTIDE SEQUENCE</scope>
    <source>
        <strain evidence="18">Nanhai2018</strain>
        <tissue evidence="18">Muscle</tissue>
    </source>
</reference>
<feature type="domain" description="G-protein coupled receptors family 1 profile" evidence="17">
    <location>
        <begin position="46"/>
        <end position="377"/>
    </location>
</feature>
<feature type="transmembrane region" description="Helical" evidence="16">
    <location>
        <begin position="364"/>
        <end position="380"/>
    </location>
</feature>
<keyword evidence="19" id="KW-1185">Reference proteome</keyword>
<evidence type="ECO:0000256" key="10">
    <source>
        <dbReference type="ARBA" id="ARBA00023157"/>
    </source>
</evidence>
<sequence length="407" mass="45496">MALCYEQKMFFANYSMEDKIDYHRHPLLFALEVFSLFVIMVLGIVANVSVAIAILRVPSLRRNLNNVLVINLIVMDLSASVGSMPFSMYDLFNEGYLLCFPLLCRIHGIFAILACFGNFSAVVLISIFRCIGVVAGHKITMKLHHVFMMIAGGWFCALVMVIPPLTGSASTSVYTHGTHHCSPSWKDSCLYYNIGVALVYCITIPTLIICYGLITLTIKRSADRLADYGKRGQRDKDLSATDSTQNDSRIKTNQVDASSHQEDSLVLNPCSSAQSSDQISSISDRLDVNPQMKQLPVNEKGNGIVRGKPAPSKLPHFRRYDKKVSLSGAMLVLTTTVCWTPYFIVHTCNVEKTPSHGLEVFTMWLAYLNAALDPIIYTMLNKKIHKAVMEPFHYLRASVTFKCFHSK</sequence>
<accession>A0A9Q1HBC5</accession>
<evidence type="ECO:0000256" key="9">
    <source>
        <dbReference type="ARBA" id="ARBA00023136"/>
    </source>
</evidence>
<dbReference type="EMBL" id="JAIZAY010000006">
    <property type="protein sequence ID" value="KAJ8039750.1"/>
    <property type="molecule type" value="Genomic_DNA"/>
</dbReference>
<proteinExistence type="predicted"/>
<gene>
    <name evidence="18" type="ORF">HOLleu_13851</name>
</gene>
<dbReference type="OrthoDB" id="5957871at2759"/>
<dbReference type="CDD" id="cd00637">
    <property type="entry name" value="7tm_classA_rhodopsin-like"/>
    <property type="match status" value="1"/>
</dbReference>
<protein>
    <submittedName>
        <fullName evidence="18">Tyramine receptor 1</fullName>
    </submittedName>
</protein>
<dbReference type="GO" id="GO:0060170">
    <property type="term" value="C:ciliary membrane"/>
    <property type="evidence" value="ECO:0007669"/>
    <property type="project" value="UniProtKB-SubCell"/>
</dbReference>
<evidence type="ECO:0000256" key="14">
    <source>
        <dbReference type="ARBA" id="ARBA00023273"/>
    </source>
</evidence>
<dbReference type="InterPro" id="IPR000276">
    <property type="entry name" value="GPCR_Rhodpsn"/>
</dbReference>
<dbReference type="GO" id="GO:0004930">
    <property type="term" value="F:G protein-coupled receptor activity"/>
    <property type="evidence" value="ECO:0007669"/>
    <property type="project" value="UniProtKB-KW"/>
</dbReference>
<evidence type="ECO:0000313" key="18">
    <source>
        <dbReference type="EMBL" id="KAJ8039750.1"/>
    </source>
</evidence>
<evidence type="ECO:0000256" key="7">
    <source>
        <dbReference type="ARBA" id="ARBA00023040"/>
    </source>
</evidence>
<comment type="caution">
    <text evidence="18">The sequence shown here is derived from an EMBL/GenBank/DDBJ whole genome shotgun (WGS) entry which is preliminary data.</text>
</comment>
<keyword evidence="5 16" id="KW-0812">Transmembrane</keyword>
<keyword evidence="11 18" id="KW-0675">Receptor</keyword>
<feature type="compositionally biased region" description="Polar residues" evidence="15">
    <location>
        <begin position="240"/>
        <end position="258"/>
    </location>
</feature>
<evidence type="ECO:0000256" key="4">
    <source>
        <dbReference type="ARBA" id="ARBA00022475"/>
    </source>
</evidence>
<dbReference type="Gene3D" id="1.20.1070.10">
    <property type="entry name" value="Rhodopsin 7-helix transmembrane proteins"/>
    <property type="match status" value="1"/>
</dbReference>
<feature type="region of interest" description="Disordered" evidence="15">
    <location>
        <begin position="229"/>
        <end position="263"/>
    </location>
</feature>
<evidence type="ECO:0000256" key="11">
    <source>
        <dbReference type="ARBA" id="ARBA00023170"/>
    </source>
</evidence>